<keyword evidence="2" id="KW-1185">Reference proteome</keyword>
<feature type="non-terminal residue" evidence="1">
    <location>
        <position position="1"/>
    </location>
</feature>
<protein>
    <submittedName>
        <fullName evidence="1">Uncharacterized protein</fullName>
    </submittedName>
</protein>
<reference evidence="1" key="1">
    <citation type="submission" date="2020-04" db="EMBL/GenBank/DDBJ databases">
        <authorList>
            <person name="Alioto T."/>
            <person name="Alioto T."/>
            <person name="Gomez Garrido J."/>
        </authorList>
    </citation>
    <scope>NUCLEOTIDE SEQUENCE</scope>
    <source>
        <strain evidence="1">A484AB</strain>
    </source>
</reference>
<dbReference type="AlphaFoldDB" id="A0A6S7KMA3"/>
<evidence type="ECO:0000313" key="2">
    <source>
        <dbReference type="Proteomes" id="UP001152795"/>
    </source>
</evidence>
<dbReference type="EMBL" id="CACRXK020033934">
    <property type="protein sequence ID" value="CAB4044084.1"/>
    <property type="molecule type" value="Genomic_DNA"/>
</dbReference>
<gene>
    <name evidence="1" type="ORF">PACLA_8A089415</name>
</gene>
<accession>A0A6S7KMA3</accession>
<name>A0A6S7KMA3_PARCT</name>
<proteinExistence type="predicted"/>
<dbReference type="Proteomes" id="UP001152795">
    <property type="component" value="Unassembled WGS sequence"/>
</dbReference>
<sequence length="78" mass="9041">MKPVKYLSLKMQPGGEALLASWFHDDDDHLNLCYFYRASEILESQKRDEFESGESTALSHTVTLPTGRLHAFKRFEFC</sequence>
<evidence type="ECO:0000313" key="1">
    <source>
        <dbReference type="EMBL" id="CAB4044084.1"/>
    </source>
</evidence>
<organism evidence="1 2">
    <name type="scientific">Paramuricea clavata</name>
    <name type="common">Red gorgonian</name>
    <name type="synonym">Violescent sea-whip</name>
    <dbReference type="NCBI Taxonomy" id="317549"/>
    <lineage>
        <taxon>Eukaryota</taxon>
        <taxon>Metazoa</taxon>
        <taxon>Cnidaria</taxon>
        <taxon>Anthozoa</taxon>
        <taxon>Octocorallia</taxon>
        <taxon>Malacalcyonacea</taxon>
        <taxon>Plexauridae</taxon>
        <taxon>Paramuricea</taxon>
    </lineage>
</organism>
<comment type="caution">
    <text evidence="1">The sequence shown here is derived from an EMBL/GenBank/DDBJ whole genome shotgun (WGS) entry which is preliminary data.</text>
</comment>